<evidence type="ECO:0000313" key="2">
    <source>
        <dbReference type="Proteomes" id="UP001060085"/>
    </source>
</evidence>
<name>A0ACC0A445_CATRO</name>
<keyword evidence="2" id="KW-1185">Reference proteome</keyword>
<proteinExistence type="predicted"/>
<dbReference type="EMBL" id="CM044707">
    <property type="protein sequence ID" value="KAI5654959.1"/>
    <property type="molecule type" value="Genomic_DNA"/>
</dbReference>
<protein>
    <submittedName>
        <fullName evidence="1">Uncharacterized protein</fullName>
    </submittedName>
</protein>
<organism evidence="1 2">
    <name type="scientific">Catharanthus roseus</name>
    <name type="common">Madagascar periwinkle</name>
    <name type="synonym">Vinca rosea</name>
    <dbReference type="NCBI Taxonomy" id="4058"/>
    <lineage>
        <taxon>Eukaryota</taxon>
        <taxon>Viridiplantae</taxon>
        <taxon>Streptophyta</taxon>
        <taxon>Embryophyta</taxon>
        <taxon>Tracheophyta</taxon>
        <taxon>Spermatophyta</taxon>
        <taxon>Magnoliopsida</taxon>
        <taxon>eudicotyledons</taxon>
        <taxon>Gunneridae</taxon>
        <taxon>Pentapetalae</taxon>
        <taxon>asterids</taxon>
        <taxon>lamiids</taxon>
        <taxon>Gentianales</taxon>
        <taxon>Apocynaceae</taxon>
        <taxon>Rauvolfioideae</taxon>
        <taxon>Vinceae</taxon>
        <taxon>Catharanthinae</taxon>
        <taxon>Catharanthus</taxon>
    </lineage>
</organism>
<evidence type="ECO:0000313" key="1">
    <source>
        <dbReference type="EMBL" id="KAI5654959.1"/>
    </source>
</evidence>
<accession>A0ACC0A445</accession>
<reference evidence="2" key="1">
    <citation type="journal article" date="2023" name="Nat. Plants">
        <title>Single-cell RNA sequencing provides a high-resolution roadmap for understanding the multicellular compartmentation of specialized metabolism.</title>
        <authorList>
            <person name="Sun S."/>
            <person name="Shen X."/>
            <person name="Li Y."/>
            <person name="Li Y."/>
            <person name="Wang S."/>
            <person name="Li R."/>
            <person name="Zhang H."/>
            <person name="Shen G."/>
            <person name="Guo B."/>
            <person name="Wei J."/>
            <person name="Xu J."/>
            <person name="St-Pierre B."/>
            <person name="Chen S."/>
            <person name="Sun C."/>
        </authorList>
    </citation>
    <scope>NUCLEOTIDE SEQUENCE [LARGE SCALE GENOMIC DNA]</scope>
</reference>
<dbReference type="Proteomes" id="UP001060085">
    <property type="component" value="Linkage Group LG07"/>
</dbReference>
<gene>
    <name evidence="1" type="ORF">M9H77_32146</name>
</gene>
<comment type="caution">
    <text evidence="1">The sequence shown here is derived from an EMBL/GenBank/DDBJ whole genome shotgun (WGS) entry which is preliminary data.</text>
</comment>
<sequence>MGAPISKATKRILLLLSILMLAIGNTGGPLVVRLYFVKGGMRVWFSCFLQSVGFPILFIPLLASYFYRQKTDGSNTKLIYMKTPTFIAVATIGTFLGGMNYIFSFASARIPVSTSTLITSTQLAFTAVSAFFLVKQKCTSYSVNAVVLLTVGAAALAFHANSDRPEGESKRQYILGFILMFAASAVSGFVFPVLELVYRNAKQGLSYSLVMEIQAVMSFAGTIFALIGMIVNNDFKAIPREAKAFELGEVKYYLVVVSNAIIWQLYTWGSLGVVFCSSALFNGVLITVLLPVSQVLAVIFFHDKFTPEKGISLALCFWGFVSYFYGEYNRARSNIKFKYKNRQPILQTLLHLLLRWNPESLISPF</sequence>